<dbReference type="SUPFAM" id="SSF53335">
    <property type="entry name" value="S-adenosyl-L-methionine-dependent methyltransferases"/>
    <property type="match status" value="1"/>
</dbReference>
<evidence type="ECO:0000259" key="1">
    <source>
        <dbReference type="Pfam" id="PF13847"/>
    </source>
</evidence>
<keyword evidence="2" id="KW-0489">Methyltransferase</keyword>
<dbReference type="CDD" id="cd02440">
    <property type="entry name" value="AdoMet_MTases"/>
    <property type="match status" value="1"/>
</dbReference>
<organism evidence="2 3">
    <name type="scientific">Sphingobacterium tabacisoli</name>
    <dbReference type="NCBI Taxonomy" id="2044855"/>
    <lineage>
        <taxon>Bacteria</taxon>
        <taxon>Pseudomonadati</taxon>
        <taxon>Bacteroidota</taxon>
        <taxon>Sphingobacteriia</taxon>
        <taxon>Sphingobacteriales</taxon>
        <taxon>Sphingobacteriaceae</taxon>
        <taxon>Sphingobacterium</taxon>
    </lineage>
</organism>
<name>A0ABW5L963_9SPHI</name>
<reference evidence="3" key="1">
    <citation type="journal article" date="2019" name="Int. J. Syst. Evol. Microbiol.">
        <title>The Global Catalogue of Microorganisms (GCM) 10K type strain sequencing project: providing services to taxonomists for standard genome sequencing and annotation.</title>
        <authorList>
            <consortium name="The Broad Institute Genomics Platform"/>
            <consortium name="The Broad Institute Genome Sequencing Center for Infectious Disease"/>
            <person name="Wu L."/>
            <person name="Ma J."/>
        </authorList>
    </citation>
    <scope>NUCLEOTIDE SEQUENCE [LARGE SCALE GENOMIC DNA]</scope>
    <source>
        <strain evidence="3">KCTC 52298</strain>
    </source>
</reference>
<keyword evidence="3" id="KW-1185">Reference proteome</keyword>
<dbReference type="EC" id="2.1.1.-" evidence="2"/>
<dbReference type="RefSeq" id="WP_210352353.1">
    <property type="nucleotide sequence ID" value="NZ_JAEQMU010000001.1"/>
</dbReference>
<protein>
    <submittedName>
        <fullName evidence="2">Class I SAM-dependent methyltransferase</fullName>
        <ecNumber evidence="2">2.1.1.-</ecNumber>
    </submittedName>
</protein>
<evidence type="ECO:0000313" key="2">
    <source>
        <dbReference type="EMBL" id="MFD2556610.1"/>
    </source>
</evidence>
<feature type="domain" description="Methyltransferase" evidence="1">
    <location>
        <begin position="52"/>
        <end position="116"/>
    </location>
</feature>
<comment type="caution">
    <text evidence="2">The sequence shown here is derived from an EMBL/GenBank/DDBJ whole genome shotgun (WGS) entry which is preliminary data.</text>
</comment>
<sequence>MIFKLLQADYDVDDGRFNDLYPDEIKELAQRHWTPVDVAKIASQYLVEWPEDRVLDIGSGVGKFCLVGASCTKGKFYGVEQRESLVQISKDLAVKYNVQNVEFIHGNMEQILFSEYDAFYFYNSFYENLDTFCPIDDLVTPDKDLYYSYTNHLRNELDKAPVGTRLVSYWSGWDEIPPSFNLEHTAYEGFLNFWRKEA</sequence>
<proteinExistence type="predicted"/>
<dbReference type="GO" id="GO:0032259">
    <property type="term" value="P:methylation"/>
    <property type="evidence" value="ECO:0007669"/>
    <property type="project" value="UniProtKB-KW"/>
</dbReference>
<dbReference type="InterPro" id="IPR029063">
    <property type="entry name" value="SAM-dependent_MTases_sf"/>
</dbReference>
<dbReference type="Pfam" id="PF13847">
    <property type="entry name" value="Methyltransf_31"/>
    <property type="match status" value="1"/>
</dbReference>
<dbReference type="InterPro" id="IPR025714">
    <property type="entry name" value="Methyltranfer_dom"/>
</dbReference>
<gene>
    <name evidence="2" type="ORF">ACFSQW_19605</name>
</gene>
<dbReference type="EMBL" id="JBHULD010000018">
    <property type="protein sequence ID" value="MFD2556610.1"/>
    <property type="molecule type" value="Genomic_DNA"/>
</dbReference>
<dbReference type="Gene3D" id="3.40.50.150">
    <property type="entry name" value="Vaccinia Virus protein VP39"/>
    <property type="match status" value="1"/>
</dbReference>
<dbReference type="Proteomes" id="UP001597440">
    <property type="component" value="Unassembled WGS sequence"/>
</dbReference>
<accession>A0ABW5L963</accession>
<dbReference type="GO" id="GO:0008168">
    <property type="term" value="F:methyltransferase activity"/>
    <property type="evidence" value="ECO:0007669"/>
    <property type="project" value="UniProtKB-KW"/>
</dbReference>
<keyword evidence="2" id="KW-0808">Transferase</keyword>
<evidence type="ECO:0000313" key="3">
    <source>
        <dbReference type="Proteomes" id="UP001597440"/>
    </source>
</evidence>